<evidence type="ECO:0000259" key="3">
    <source>
        <dbReference type="Pfam" id="PF00188"/>
    </source>
</evidence>
<dbReference type="SUPFAM" id="SSF55797">
    <property type="entry name" value="PR-1-like"/>
    <property type="match status" value="1"/>
</dbReference>
<dbReference type="RefSeq" id="WP_386674749.1">
    <property type="nucleotide sequence ID" value="NZ_JBHLTG010000009.1"/>
</dbReference>
<evidence type="ECO:0000256" key="2">
    <source>
        <dbReference type="SAM" id="Phobius"/>
    </source>
</evidence>
<keyword evidence="2" id="KW-1133">Transmembrane helix</keyword>
<feature type="region of interest" description="Disordered" evidence="1">
    <location>
        <begin position="1"/>
        <end position="20"/>
    </location>
</feature>
<dbReference type="InterPro" id="IPR014044">
    <property type="entry name" value="CAP_dom"/>
</dbReference>
<feature type="compositionally biased region" description="Acidic residues" evidence="1">
    <location>
        <begin position="198"/>
        <end position="211"/>
    </location>
</feature>
<dbReference type="InterPro" id="IPR035940">
    <property type="entry name" value="CAP_sf"/>
</dbReference>
<dbReference type="Gene3D" id="3.40.33.10">
    <property type="entry name" value="CAP"/>
    <property type="match status" value="1"/>
</dbReference>
<sequence>MPEFALAAPRRPLEDGTGDISDIRPRRRISSPAGVFALLVALLSGALVTFGPATPAAAGEPEVIHSLVNDARAANGLAPLKRNGSLDAVAAAWAQQMANDNRMYHNPNVGSQIPGGWSRCGENVAQGHDSGAAMQQAWMESSGHYKNIMGDFTDIGVAFIEAGGTTWGVQVFAKYSGGAGGGAAPPPAVKPEPKPEPEPEPEPEPTAEEQAAEDRAAEEKAAADKAAAEKAEAEKKKAAERKAAEKKKAAADKKAAAEKKAAAAKTAAKKKAAAEKKAAAAGSVPTATAAPGPAATERAATPLSTSVTAALAPAANPVVLIGMGLVLLVALVLISPTLRRVVLPRRRRPRHR</sequence>
<accession>A0ABV6RXH6</accession>
<dbReference type="PANTHER" id="PTHR31157:SF1">
    <property type="entry name" value="SCP DOMAIN-CONTAINING PROTEIN"/>
    <property type="match status" value="1"/>
</dbReference>
<keyword evidence="2" id="KW-0812">Transmembrane</keyword>
<reference evidence="4 5" key="1">
    <citation type="submission" date="2024-09" db="EMBL/GenBank/DDBJ databases">
        <authorList>
            <person name="Sun Q."/>
            <person name="Mori K."/>
        </authorList>
    </citation>
    <scope>NUCLEOTIDE SEQUENCE [LARGE SCALE GENOMIC DNA]</scope>
    <source>
        <strain evidence="4 5">KCTC 23076</strain>
    </source>
</reference>
<feature type="region of interest" description="Disordered" evidence="1">
    <location>
        <begin position="179"/>
        <end position="251"/>
    </location>
</feature>
<feature type="compositionally biased region" description="Basic and acidic residues" evidence="1">
    <location>
        <begin position="212"/>
        <end position="251"/>
    </location>
</feature>
<dbReference type="CDD" id="cd05379">
    <property type="entry name" value="CAP_bacterial"/>
    <property type="match status" value="1"/>
</dbReference>
<dbReference type="PANTHER" id="PTHR31157">
    <property type="entry name" value="SCP DOMAIN-CONTAINING PROTEIN"/>
    <property type="match status" value="1"/>
</dbReference>
<proteinExistence type="predicted"/>
<keyword evidence="2" id="KW-0472">Membrane</keyword>
<dbReference type="Pfam" id="PF00188">
    <property type="entry name" value="CAP"/>
    <property type="match status" value="1"/>
</dbReference>
<feature type="domain" description="SCP" evidence="3">
    <location>
        <begin position="66"/>
        <end position="166"/>
    </location>
</feature>
<gene>
    <name evidence="4" type="ORF">ACFFGH_27950</name>
</gene>
<protein>
    <submittedName>
        <fullName evidence="4">CAP domain-containing protein</fullName>
    </submittedName>
</protein>
<evidence type="ECO:0000313" key="5">
    <source>
        <dbReference type="Proteomes" id="UP001589896"/>
    </source>
</evidence>
<name>A0ABV6RXH6_9GAMM</name>
<comment type="caution">
    <text evidence="4">The sequence shown here is derived from an EMBL/GenBank/DDBJ whole genome shotgun (WGS) entry which is preliminary data.</text>
</comment>
<dbReference type="Proteomes" id="UP001589896">
    <property type="component" value="Unassembled WGS sequence"/>
</dbReference>
<dbReference type="EMBL" id="JBHLTG010000009">
    <property type="protein sequence ID" value="MFC0681682.1"/>
    <property type="molecule type" value="Genomic_DNA"/>
</dbReference>
<evidence type="ECO:0000256" key="1">
    <source>
        <dbReference type="SAM" id="MobiDB-lite"/>
    </source>
</evidence>
<evidence type="ECO:0000313" key="4">
    <source>
        <dbReference type="EMBL" id="MFC0681682.1"/>
    </source>
</evidence>
<keyword evidence="5" id="KW-1185">Reference proteome</keyword>
<feature type="transmembrane region" description="Helical" evidence="2">
    <location>
        <begin position="318"/>
        <end position="342"/>
    </location>
</feature>
<organism evidence="4 5">
    <name type="scientific">Lysobacter korlensis</name>
    <dbReference type="NCBI Taxonomy" id="553636"/>
    <lineage>
        <taxon>Bacteria</taxon>
        <taxon>Pseudomonadati</taxon>
        <taxon>Pseudomonadota</taxon>
        <taxon>Gammaproteobacteria</taxon>
        <taxon>Lysobacterales</taxon>
        <taxon>Lysobacteraceae</taxon>
        <taxon>Lysobacter</taxon>
    </lineage>
</organism>
<feature type="compositionally biased region" description="Low complexity" evidence="1">
    <location>
        <begin position="279"/>
        <end position="297"/>
    </location>
</feature>
<feature type="region of interest" description="Disordered" evidence="1">
    <location>
        <begin position="278"/>
        <end position="297"/>
    </location>
</feature>